<dbReference type="OrthoDB" id="1535298at2759"/>
<dbReference type="Pfam" id="PF13855">
    <property type="entry name" value="LRR_8"/>
    <property type="match status" value="1"/>
</dbReference>
<keyword evidence="2" id="KW-1185">Reference proteome</keyword>
<proteinExistence type="predicted"/>
<gene>
    <name evidence="1" type="ORF">COLO4_23951</name>
</gene>
<organism evidence="1 2">
    <name type="scientific">Corchorus olitorius</name>
    <dbReference type="NCBI Taxonomy" id="93759"/>
    <lineage>
        <taxon>Eukaryota</taxon>
        <taxon>Viridiplantae</taxon>
        <taxon>Streptophyta</taxon>
        <taxon>Embryophyta</taxon>
        <taxon>Tracheophyta</taxon>
        <taxon>Spermatophyta</taxon>
        <taxon>Magnoliopsida</taxon>
        <taxon>eudicotyledons</taxon>
        <taxon>Gunneridae</taxon>
        <taxon>Pentapetalae</taxon>
        <taxon>rosids</taxon>
        <taxon>malvids</taxon>
        <taxon>Malvales</taxon>
        <taxon>Malvaceae</taxon>
        <taxon>Grewioideae</taxon>
        <taxon>Apeibeae</taxon>
        <taxon>Corchorus</taxon>
    </lineage>
</organism>
<dbReference type="PANTHER" id="PTHR48057:SF7">
    <property type="entry name" value="LEUCINE-RICH REPEAT SERINE_THREONINE-PROTEIN KINASE 1"/>
    <property type="match status" value="1"/>
</dbReference>
<evidence type="ECO:0000313" key="1">
    <source>
        <dbReference type="EMBL" id="OMO80753.1"/>
    </source>
</evidence>
<dbReference type="InterPro" id="IPR052595">
    <property type="entry name" value="LRRC69/RLP"/>
</dbReference>
<name>A0A1R3IDU7_9ROSI</name>
<dbReference type="AlphaFoldDB" id="A0A1R3IDU7"/>
<dbReference type="Proteomes" id="UP000187203">
    <property type="component" value="Unassembled WGS sequence"/>
</dbReference>
<dbReference type="STRING" id="93759.A0A1R3IDU7"/>
<dbReference type="PANTHER" id="PTHR48057">
    <property type="entry name" value="LEUCINE-RICH REPEAT SERINE/THREONINE-PROTEIN KINASE 1"/>
    <property type="match status" value="1"/>
</dbReference>
<dbReference type="Gene3D" id="3.80.10.10">
    <property type="entry name" value="Ribonuclease Inhibitor"/>
    <property type="match status" value="1"/>
</dbReference>
<dbReference type="InterPro" id="IPR001611">
    <property type="entry name" value="Leu-rich_rpt"/>
</dbReference>
<dbReference type="EMBL" id="AWUE01018384">
    <property type="protein sequence ID" value="OMO80753.1"/>
    <property type="molecule type" value="Genomic_DNA"/>
</dbReference>
<dbReference type="SUPFAM" id="SSF52047">
    <property type="entry name" value="RNI-like"/>
    <property type="match status" value="1"/>
</dbReference>
<accession>A0A1R3IDU7</accession>
<dbReference type="InterPro" id="IPR032675">
    <property type="entry name" value="LRR_dom_sf"/>
</dbReference>
<evidence type="ECO:0000313" key="2">
    <source>
        <dbReference type="Proteomes" id="UP000187203"/>
    </source>
</evidence>
<sequence>MALFPTLKSLHFDSGYDSEEMLMLEELGNLTNLEELSVENHPLYTNLLQDIGKLTSLRVLALTDHYYDVNLSIQGPLHLKKLESLTISFIPLGNNFLDKIGICDMTSLQELVITNSRLMGTLPDCFSNLISVRHLDLSSNQLSFVLLWEWRSIAKIPPPSA</sequence>
<protein>
    <submittedName>
        <fullName evidence="1">Uncharacterized protein</fullName>
    </submittedName>
</protein>
<comment type="caution">
    <text evidence="1">The sequence shown here is derived from an EMBL/GenBank/DDBJ whole genome shotgun (WGS) entry which is preliminary data.</text>
</comment>
<reference evidence="2" key="1">
    <citation type="submission" date="2013-09" db="EMBL/GenBank/DDBJ databases">
        <title>Corchorus olitorius genome sequencing.</title>
        <authorList>
            <person name="Alam M."/>
            <person name="Haque M.S."/>
            <person name="Islam M.S."/>
            <person name="Emdad E.M."/>
            <person name="Islam M.M."/>
            <person name="Ahmed B."/>
            <person name="Halim A."/>
            <person name="Hossen Q.M.M."/>
            <person name="Hossain M.Z."/>
            <person name="Ahmed R."/>
            <person name="Khan M.M."/>
            <person name="Islam R."/>
            <person name="Rashid M.M."/>
            <person name="Khan S.A."/>
            <person name="Rahman M.S."/>
            <person name="Alam M."/>
            <person name="Yahiya A.S."/>
            <person name="Khan M.S."/>
            <person name="Azam M.S."/>
            <person name="Haque T."/>
            <person name="Lashkar M.Z.H."/>
            <person name="Akhand A.I."/>
            <person name="Morshed G."/>
            <person name="Roy S."/>
            <person name="Uddin K.S."/>
            <person name="Rabeya T."/>
            <person name="Hossain A.S."/>
            <person name="Chowdhury A."/>
            <person name="Snigdha A.R."/>
            <person name="Mortoza M.S."/>
            <person name="Matin S.A."/>
            <person name="Hoque S.M.E."/>
            <person name="Islam M.K."/>
            <person name="Roy D.K."/>
            <person name="Haider R."/>
            <person name="Moosa M.M."/>
            <person name="Elias S.M."/>
            <person name="Hasan A.M."/>
            <person name="Jahan S."/>
            <person name="Shafiuddin M."/>
            <person name="Mahmood N."/>
            <person name="Shommy N.S."/>
        </authorList>
    </citation>
    <scope>NUCLEOTIDE SEQUENCE [LARGE SCALE GENOMIC DNA]</scope>
    <source>
        <strain evidence="2">cv. O-4</strain>
    </source>
</reference>